<evidence type="ECO:0000256" key="1">
    <source>
        <dbReference type="ARBA" id="ARBA00001400"/>
    </source>
</evidence>
<dbReference type="eggNOG" id="COG0692">
    <property type="taxonomic scope" value="Bacteria"/>
</dbReference>
<evidence type="ECO:0000256" key="7">
    <source>
        <dbReference type="ARBA" id="ARBA00022801"/>
    </source>
</evidence>
<evidence type="ECO:0000256" key="3">
    <source>
        <dbReference type="ARBA" id="ARBA00008184"/>
    </source>
</evidence>
<comment type="function">
    <text evidence="2 9 11">Excises uracil residues from the DNA which can arise as a result of misincorporation of dUMP residues by DNA polymerase or due to deamination of cytosine.</text>
</comment>
<dbReference type="InterPro" id="IPR002043">
    <property type="entry name" value="UDG_fam1"/>
</dbReference>
<evidence type="ECO:0000313" key="13">
    <source>
        <dbReference type="EMBL" id="ADU65427.1"/>
    </source>
</evidence>
<dbReference type="SMART" id="SM00987">
    <property type="entry name" value="UreE_C"/>
    <property type="match status" value="1"/>
</dbReference>
<evidence type="ECO:0000256" key="6">
    <source>
        <dbReference type="ARBA" id="ARBA00022763"/>
    </source>
</evidence>
<dbReference type="EMBL" id="CP002432">
    <property type="protein sequence ID" value="ADU65427.1"/>
    <property type="molecule type" value="Genomic_DNA"/>
</dbReference>
<name>E6W1H1_DESIS</name>
<comment type="similarity">
    <text evidence="3 9 11">Belongs to the uracil-DNA glycosylase (UDG) superfamily. UNG family.</text>
</comment>
<dbReference type="HOGENOM" id="CLU_032162_3_2_0"/>
<dbReference type="FunCoup" id="E6W1H1">
    <property type="interactions" value="291"/>
</dbReference>
<dbReference type="PROSITE" id="PS00130">
    <property type="entry name" value="U_DNA_GLYCOSYLASE"/>
    <property type="match status" value="1"/>
</dbReference>
<gene>
    <name evidence="9" type="primary">ung</name>
    <name evidence="13" type="ordered locus">Selin_0682</name>
</gene>
<dbReference type="RefSeq" id="WP_013505315.1">
    <property type="nucleotide sequence ID" value="NC_014836.1"/>
</dbReference>
<evidence type="ECO:0000313" key="14">
    <source>
        <dbReference type="Proteomes" id="UP000002572"/>
    </source>
</evidence>
<dbReference type="CDD" id="cd10027">
    <property type="entry name" value="UDG-F1-like"/>
    <property type="match status" value="1"/>
</dbReference>
<dbReference type="GO" id="GO:0005737">
    <property type="term" value="C:cytoplasm"/>
    <property type="evidence" value="ECO:0007669"/>
    <property type="project" value="UniProtKB-SubCell"/>
</dbReference>
<dbReference type="HAMAP" id="MF_00148">
    <property type="entry name" value="UDG"/>
    <property type="match status" value="1"/>
</dbReference>
<dbReference type="KEGG" id="din:Selin_0682"/>
<dbReference type="OrthoDB" id="9804372at2"/>
<accession>E6W1H1</accession>
<dbReference type="AlphaFoldDB" id="E6W1H1"/>
<dbReference type="SUPFAM" id="SSF52141">
    <property type="entry name" value="Uracil-DNA glycosylase-like"/>
    <property type="match status" value="1"/>
</dbReference>
<proteinExistence type="inferred from homology"/>
<evidence type="ECO:0000256" key="9">
    <source>
        <dbReference type="HAMAP-Rule" id="MF_00148"/>
    </source>
</evidence>
<keyword evidence="6 9" id="KW-0227">DNA damage</keyword>
<dbReference type="FunFam" id="3.40.470.10:FF:000001">
    <property type="entry name" value="Uracil-DNA glycosylase"/>
    <property type="match status" value="1"/>
</dbReference>
<keyword evidence="7 9" id="KW-0378">Hydrolase</keyword>
<evidence type="ECO:0000256" key="11">
    <source>
        <dbReference type="RuleBase" id="RU003780"/>
    </source>
</evidence>
<dbReference type="InterPro" id="IPR018085">
    <property type="entry name" value="Ura-DNA_Glyclase_AS"/>
</dbReference>
<evidence type="ECO:0000256" key="10">
    <source>
        <dbReference type="PROSITE-ProRule" id="PRU10072"/>
    </source>
</evidence>
<dbReference type="NCBIfam" id="NF003589">
    <property type="entry name" value="PRK05254.1-2"/>
    <property type="match status" value="1"/>
</dbReference>
<dbReference type="NCBIfam" id="TIGR00628">
    <property type="entry name" value="ung"/>
    <property type="match status" value="1"/>
</dbReference>
<dbReference type="PANTHER" id="PTHR11264">
    <property type="entry name" value="URACIL-DNA GLYCOSYLASE"/>
    <property type="match status" value="1"/>
</dbReference>
<dbReference type="InterPro" id="IPR036895">
    <property type="entry name" value="Uracil-DNA_glycosylase-like_sf"/>
</dbReference>
<dbReference type="InParanoid" id="E6W1H1"/>
<dbReference type="InterPro" id="IPR005122">
    <property type="entry name" value="Uracil-DNA_glycosylase-like"/>
</dbReference>
<comment type="catalytic activity">
    <reaction evidence="1 9 11">
        <text>Hydrolyzes single-stranded DNA or mismatched double-stranded DNA and polynucleotides, releasing free uracil.</text>
        <dbReference type="EC" id="3.2.2.27"/>
    </reaction>
</comment>
<keyword evidence="14" id="KW-1185">Reference proteome</keyword>
<dbReference type="GO" id="GO:0004844">
    <property type="term" value="F:uracil DNA N-glycosylase activity"/>
    <property type="evidence" value="ECO:0007669"/>
    <property type="project" value="UniProtKB-UniRule"/>
</dbReference>
<dbReference type="STRING" id="653733.Selin_0682"/>
<dbReference type="Proteomes" id="UP000002572">
    <property type="component" value="Chromosome"/>
</dbReference>
<dbReference type="GO" id="GO:0097510">
    <property type="term" value="P:base-excision repair, AP site formation via deaminated base removal"/>
    <property type="evidence" value="ECO:0007669"/>
    <property type="project" value="TreeGrafter"/>
</dbReference>
<dbReference type="NCBIfam" id="NF003588">
    <property type="entry name" value="PRK05254.1-1"/>
    <property type="match status" value="1"/>
</dbReference>
<keyword evidence="9" id="KW-0963">Cytoplasm</keyword>
<feature type="domain" description="Uracil-DNA glycosylase-like" evidence="12">
    <location>
        <begin position="53"/>
        <end position="213"/>
    </location>
</feature>
<comment type="subcellular location">
    <subcellularLocation>
        <location evidence="9">Cytoplasm</location>
    </subcellularLocation>
</comment>
<sequence length="233" mass="25995">MSFDFTLPDSWKAHLAPLLQEPQCQRLSQYLAQRCQQNIPMYPPREDIFRAFRLTPWDQVKVVIVGQDPYHGPGQANGLAFSVSSGVALPPSLRNIYKEIQADTGSEPPVDGDLQWWARQGVLLLNRVLTVEAGKANSHRNKGWERFSEGVLRALSTQKQGVIFVLWGQPAQQLQASIDQDRHHILTAPHPSPLSAYRGFLGCGHFSRINAILQQQGQQPIDWGGSADSAQKP</sequence>
<dbReference type="SMART" id="SM00986">
    <property type="entry name" value="UDG"/>
    <property type="match status" value="1"/>
</dbReference>
<organism evidence="13 14">
    <name type="scientific">Desulfurispirillum indicum (strain ATCC BAA-1389 / DSM 22839 / S5)</name>
    <dbReference type="NCBI Taxonomy" id="653733"/>
    <lineage>
        <taxon>Bacteria</taxon>
        <taxon>Pseudomonadati</taxon>
        <taxon>Chrysiogenota</taxon>
        <taxon>Chrysiogenia</taxon>
        <taxon>Chrysiogenales</taxon>
        <taxon>Chrysiogenaceae</taxon>
        <taxon>Desulfurispirillum</taxon>
    </lineage>
</organism>
<dbReference type="EC" id="3.2.2.27" evidence="4 9"/>
<dbReference type="Pfam" id="PF03167">
    <property type="entry name" value="UDG"/>
    <property type="match status" value="1"/>
</dbReference>
<evidence type="ECO:0000256" key="4">
    <source>
        <dbReference type="ARBA" id="ARBA00012030"/>
    </source>
</evidence>
<dbReference type="NCBIfam" id="NF003592">
    <property type="entry name" value="PRK05254.1-5"/>
    <property type="match status" value="1"/>
</dbReference>
<evidence type="ECO:0000256" key="2">
    <source>
        <dbReference type="ARBA" id="ARBA00002631"/>
    </source>
</evidence>
<reference evidence="13 14" key="1">
    <citation type="submission" date="2010-12" db="EMBL/GenBank/DDBJ databases">
        <title>Complete sequence of Desulfurispirillum indicum S5.</title>
        <authorList>
            <consortium name="US DOE Joint Genome Institute"/>
            <person name="Lucas S."/>
            <person name="Copeland A."/>
            <person name="Lapidus A."/>
            <person name="Cheng J.-F."/>
            <person name="Goodwin L."/>
            <person name="Pitluck S."/>
            <person name="Chertkov O."/>
            <person name="Held B."/>
            <person name="Detter J.C."/>
            <person name="Han C."/>
            <person name="Tapia R."/>
            <person name="Land M."/>
            <person name="Hauser L."/>
            <person name="Kyrpides N."/>
            <person name="Ivanova N."/>
            <person name="Mikhailova N."/>
            <person name="Haggblom M."/>
            <person name="Rauschenbach I."/>
            <person name="Bini E."/>
            <person name="Woyke T."/>
        </authorList>
    </citation>
    <scope>NUCLEOTIDE SEQUENCE [LARGE SCALE GENOMIC DNA]</scope>
    <source>
        <strain evidence="14">ATCC BAA-1389 / DSM 22839 / S5</strain>
    </source>
</reference>
<keyword evidence="8 9" id="KW-0234">DNA repair</keyword>
<evidence type="ECO:0000259" key="12">
    <source>
        <dbReference type="SMART" id="SM00986"/>
    </source>
</evidence>
<feature type="active site" description="Proton acceptor" evidence="9 10">
    <location>
        <position position="68"/>
    </location>
</feature>
<dbReference type="Gene3D" id="3.40.470.10">
    <property type="entry name" value="Uracil-DNA glycosylase-like domain"/>
    <property type="match status" value="1"/>
</dbReference>
<dbReference type="PANTHER" id="PTHR11264:SF0">
    <property type="entry name" value="URACIL-DNA GLYCOSYLASE"/>
    <property type="match status" value="1"/>
</dbReference>
<protein>
    <recommendedName>
        <fullName evidence="5 9">Uracil-DNA glycosylase</fullName>
        <shortName evidence="9">UDG</shortName>
        <ecNumber evidence="4 9">3.2.2.27</ecNumber>
    </recommendedName>
</protein>
<evidence type="ECO:0000256" key="5">
    <source>
        <dbReference type="ARBA" id="ARBA00018429"/>
    </source>
</evidence>
<dbReference type="NCBIfam" id="NF003591">
    <property type="entry name" value="PRK05254.1-4"/>
    <property type="match status" value="1"/>
</dbReference>
<evidence type="ECO:0000256" key="8">
    <source>
        <dbReference type="ARBA" id="ARBA00023204"/>
    </source>
</evidence>